<dbReference type="Proteomes" id="UP000823933">
    <property type="component" value="Unassembled WGS sequence"/>
</dbReference>
<feature type="transmembrane region" description="Helical" evidence="2">
    <location>
        <begin position="154"/>
        <end position="173"/>
    </location>
</feature>
<dbReference type="EMBL" id="DXHQ01000013">
    <property type="protein sequence ID" value="HIW07979.1"/>
    <property type="molecule type" value="Genomic_DNA"/>
</dbReference>
<evidence type="ECO:0000256" key="1">
    <source>
        <dbReference type="SAM" id="MobiDB-lite"/>
    </source>
</evidence>
<feature type="transmembrane region" description="Helical" evidence="2">
    <location>
        <begin position="179"/>
        <end position="203"/>
    </location>
</feature>
<feature type="region of interest" description="Disordered" evidence="1">
    <location>
        <begin position="213"/>
        <end position="238"/>
    </location>
</feature>
<dbReference type="InterPro" id="IPR006938">
    <property type="entry name" value="DUF624"/>
</dbReference>
<evidence type="ECO:0000313" key="4">
    <source>
        <dbReference type="Proteomes" id="UP000823933"/>
    </source>
</evidence>
<proteinExistence type="predicted"/>
<keyword evidence="2" id="KW-0472">Membrane</keyword>
<reference evidence="3" key="1">
    <citation type="journal article" date="2021" name="PeerJ">
        <title>Extensive microbial diversity within the chicken gut microbiome revealed by metagenomics and culture.</title>
        <authorList>
            <person name="Gilroy R."/>
            <person name="Ravi A."/>
            <person name="Getino M."/>
            <person name="Pursley I."/>
            <person name="Horton D.L."/>
            <person name="Alikhan N.F."/>
            <person name="Baker D."/>
            <person name="Gharbi K."/>
            <person name="Hall N."/>
            <person name="Watson M."/>
            <person name="Adriaenssens E.M."/>
            <person name="Foster-Nyarko E."/>
            <person name="Jarju S."/>
            <person name="Secka A."/>
            <person name="Antonio M."/>
            <person name="Oren A."/>
            <person name="Chaudhuri R.R."/>
            <person name="La Ragione R."/>
            <person name="Hildebrand F."/>
            <person name="Pallen M.J."/>
        </authorList>
    </citation>
    <scope>NUCLEOTIDE SEQUENCE</scope>
    <source>
        <strain evidence="3">ChiHcolR34-3080</strain>
    </source>
</reference>
<feature type="transmembrane region" description="Helical" evidence="2">
    <location>
        <begin position="30"/>
        <end position="53"/>
    </location>
</feature>
<dbReference type="Pfam" id="PF04854">
    <property type="entry name" value="DUF624"/>
    <property type="match status" value="1"/>
</dbReference>
<comment type="caution">
    <text evidence="3">The sequence shown here is derived from an EMBL/GenBank/DDBJ whole genome shotgun (WGS) entry which is preliminary data.</text>
</comment>
<feature type="transmembrane region" description="Helical" evidence="2">
    <location>
        <begin position="107"/>
        <end position="133"/>
    </location>
</feature>
<accession>A0A9D1Q8F8</accession>
<feature type="transmembrane region" description="Helical" evidence="2">
    <location>
        <begin position="80"/>
        <end position="101"/>
    </location>
</feature>
<sequence>MQPQKRKSNLLDNPFYRLMGTIGDLVVLNVLWLVCCLPVVTAGAATAGLFSVAHKMAAGEEYRAAAGFFKAFRRDWRQATAVWLVTLAAGAAAVLGLRGAAVRDDVLTGLLAAASFLLLLGACCCGCWGLALLARFRYPRELLALVDGARMTTANLLPTVGLLALLGWAPLLYILAPGWFVYFLLPMALAGGSVTALGMAALIRPAFKKLEQAGRKAPEPIDPFESDPSETDQEDDLP</sequence>
<keyword evidence="2" id="KW-0812">Transmembrane</keyword>
<evidence type="ECO:0000313" key="3">
    <source>
        <dbReference type="EMBL" id="HIW07979.1"/>
    </source>
</evidence>
<gene>
    <name evidence="3" type="ORF">H9890_01090</name>
</gene>
<evidence type="ECO:0000256" key="2">
    <source>
        <dbReference type="SAM" id="Phobius"/>
    </source>
</evidence>
<organism evidence="3 4">
    <name type="scientific">Candidatus Faecalibacterium intestinigallinarum</name>
    <dbReference type="NCBI Taxonomy" id="2838581"/>
    <lineage>
        <taxon>Bacteria</taxon>
        <taxon>Bacillati</taxon>
        <taxon>Bacillota</taxon>
        <taxon>Clostridia</taxon>
        <taxon>Eubacteriales</taxon>
        <taxon>Oscillospiraceae</taxon>
        <taxon>Faecalibacterium</taxon>
    </lineage>
</organism>
<keyword evidence="2" id="KW-1133">Transmembrane helix</keyword>
<reference evidence="3" key="2">
    <citation type="submission" date="2021-04" db="EMBL/GenBank/DDBJ databases">
        <authorList>
            <person name="Gilroy R."/>
        </authorList>
    </citation>
    <scope>NUCLEOTIDE SEQUENCE</scope>
    <source>
        <strain evidence="3">ChiHcolR34-3080</strain>
    </source>
</reference>
<protein>
    <submittedName>
        <fullName evidence="3">YesL family protein</fullName>
    </submittedName>
</protein>
<name>A0A9D1Q8F8_9FIRM</name>
<dbReference type="AlphaFoldDB" id="A0A9D1Q8F8"/>
<feature type="compositionally biased region" description="Acidic residues" evidence="1">
    <location>
        <begin position="222"/>
        <end position="238"/>
    </location>
</feature>